<dbReference type="EMBL" id="MABQ02000008">
    <property type="protein sequence ID" value="PCD29374.1"/>
    <property type="molecule type" value="Genomic_DNA"/>
</dbReference>
<dbReference type="Proteomes" id="UP000219602">
    <property type="component" value="Chromosome 10"/>
</dbReference>
<reference evidence="2 3" key="2">
    <citation type="journal article" date="2017" name="Sci. Rep.">
        <title>A mobile pathogenicity chromosome in Fusarium oxysporum for infection of multiple cucurbit species.</title>
        <authorList>
            <person name="van Dam P."/>
            <person name="Fokkens L."/>
            <person name="Ayukawa Y."/>
            <person name="van der Gragt M."/>
            <person name="Ter Horst A."/>
            <person name="Brankovics B."/>
            <person name="Houterman P.M."/>
            <person name="Arie T."/>
            <person name="Rep M."/>
        </authorList>
    </citation>
    <scope>NUCLEOTIDE SEQUENCE [LARGE SCALE GENOMIC DNA]</scope>
    <source>
        <strain evidence="2 3">Forc016</strain>
    </source>
</reference>
<reference evidence="2 3" key="1">
    <citation type="journal article" date="2016" name="Environ. Microbiol.">
        <title>Effector profiles distinguish formae speciales of Fusarium oxysporum.</title>
        <authorList>
            <person name="van Dam P."/>
            <person name="Fokkens L."/>
            <person name="Schmidt S.M."/>
            <person name="Linmans J.H."/>
            <person name="Kistler H.C."/>
            <person name="Ma L.J."/>
            <person name="Rep M."/>
        </authorList>
    </citation>
    <scope>NUCLEOTIDE SEQUENCE [LARGE SCALE GENOMIC DNA]</scope>
    <source>
        <strain evidence="2 3">Forc016</strain>
    </source>
</reference>
<dbReference type="AlphaFoldDB" id="A0A2H3GRH8"/>
<organism evidence="2 3">
    <name type="scientific">Fusarium oxysporum f. sp. radicis-cucumerinum</name>
    <dbReference type="NCBI Taxonomy" id="327505"/>
    <lineage>
        <taxon>Eukaryota</taxon>
        <taxon>Fungi</taxon>
        <taxon>Dikarya</taxon>
        <taxon>Ascomycota</taxon>
        <taxon>Pezizomycotina</taxon>
        <taxon>Sordariomycetes</taxon>
        <taxon>Hypocreomycetidae</taxon>
        <taxon>Hypocreales</taxon>
        <taxon>Nectriaceae</taxon>
        <taxon>Fusarium</taxon>
        <taxon>Fusarium oxysporum species complex</taxon>
    </lineage>
</organism>
<name>A0A2H3GRH8_FUSOX</name>
<evidence type="ECO:0000313" key="2">
    <source>
        <dbReference type="EMBL" id="PCD29374.1"/>
    </source>
</evidence>
<gene>
    <name evidence="2" type="ORF">AU210_011912</name>
</gene>
<comment type="caution">
    <text evidence="2">The sequence shown here is derived from an EMBL/GenBank/DDBJ whole genome shotgun (WGS) entry which is preliminary data.</text>
</comment>
<feature type="compositionally biased region" description="Polar residues" evidence="1">
    <location>
        <begin position="1"/>
        <end position="11"/>
    </location>
</feature>
<feature type="region of interest" description="Disordered" evidence="1">
    <location>
        <begin position="174"/>
        <end position="280"/>
    </location>
</feature>
<protein>
    <submittedName>
        <fullName evidence="2">Uncharacterized protein</fullName>
    </submittedName>
</protein>
<feature type="compositionally biased region" description="Polar residues" evidence="1">
    <location>
        <begin position="65"/>
        <end position="75"/>
    </location>
</feature>
<evidence type="ECO:0000256" key="1">
    <source>
        <dbReference type="SAM" id="MobiDB-lite"/>
    </source>
</evidence>
<feature type="region of interest" description="Disordered" evidence="1">
    <location>
        <begin position="1"/>
        <end position="120"/>
    </location>
</feature>
<proteinExistence type="predicted"/>
<accession>A0A2H3GRH8</accession>
<feature type="compositionally biased region" description="Pro residues" evidence="1">
    <location>
        <begin position="13"/>
        <end position="23"/>
    </location>
</feature>
<dbReference type="STRING" id="327505.A0A2H3GRH8"/>
<sequence length="280" mass="29793">MELPTVSNQDVTPSPPHPPPVTQPEPVQHITPTPVEPSPITPTARRKSLETPGRRLIPPRDPIPSQISSSDNNSPAIPERNVRRSAEFVPAPLQVGQGAVPPPPPPGDKPTVNYSRPANKSTFANLKSAAAGIHGAGETLRGTLNSSVDKHFGGTPQAIEKNQAAIDAGRYEIDNRTFYHPNEYRLTRPEGSGPSPDRPPIPDAQYDDPPFNMGNTTGSPAVADKEREKRHSRLGSLFGKSGGRSASQPGADATPRAERGKLRKRSSSGPGTPKLSVVGE</sequence>
<evidence type="ECO:0000313" key="3">
    <source>
        <dbReference type="Proteomes" id="UP000219602"/>
    </source>
</evidence>
<feature type="compositionally biased region" description="Basic and acidic residues" evidence="1">
    <location>
        <begin position="174"/>
        <end position="188"/>
    </location>
</feature>